<keyword evidence="3" id="KW-0698">rRNA processing</keyword>
<dbReference type="InterPro" id="IPR006984">
    <property type="entry name" value="Fcf1/UTP23"/>
</dbReference>
<gene>
    <name evidence="9" type="ORF">BcabD6B2_16770</name>
</gene>
<dbReference type="EMBL" id="BPLF01000001">
    <property type="protein sequence ID" value="GIX62242.1"/>
    <property type="molecule type" value="Genomic_DNA"/>
</dbReference>
<dbReference type="InterPro" id="IPR029060">
    <property type="entry name" value="PIN-like_dom_sf"/>
</dbReference>
<evidence type="ECO:0000256" key="6">
    <source>
        <dbReference type="ARBA" id="ARBA00038503"/>
    </source>
</evidence>
<evidence type="ECO:0000256" key="3">
    <source>
        <dbReference type="ARBA" id="ARBA00022552"/>
    </source>
</evidence>
<sequence>MKAGKNKRIKRTLDFYRQLYDLTEPYRVLVDGSFAFAALKHRIHIKDHLAVLLGGTTHAYVTNCIINELRDMGDEMSGASLALKRYQRLNCTHPPSDKGPNSRRCITSAVSDGNPQKLFVATQDQTLITWLRKSGDVPILKLNNNVVFLEHPGKSSKAYKEMVVHLFLLHTSPQVEKGKLLPKEWEKAYLPVLSTSTGAPTKRKRKKNQNPNPLSCLKSKKKVSQSAEAAEPPVAGSSRGETAAPKRKRRRKAKSEATLQHTDTAAISSTETTE</sequence>
<feature type="region of interest" description="Disordered" evidence="7">
    <location>
        <begin position="196"/>
        <end position="274"/>
    </location>
</feature>
<keyword evidence="10" id="KW-1185">Reference proteome</keyword>
<dbReference type="Gene3D" id="3.40.50.1010">
    <property type="entry name" value="5'-nuclease"/>
    <property type="match status" value="1"/>
</dbReference>
<accession>A0AAV4LPQ0</accession>
<dbReference type="Proteomes" id="UP001497744">
    <property type="component" value="Unassembled WGS sequence"/>
</dbReference>
<protein>
    <submittedName>
        <fullName evidence="9">rRNA-processing protein UTP23 homolog</fullName>
    </submittedName>
</protein>
<evidence type="ECO:0000256" key="7">
    <source>
        <dbReference type="SAM" id="MobiDB-lite"/>
    </source>
</evidence>
<evidence type="ECO:0000256" key="1">
    <source>
        <dbReference type="ARBA" id="ARBA00004604"/>
    </source>
</evidence>
<dbReference type="GeneID" id="94193723"/>
<comment type="function">
    <text evidence="5">Involved in rRNA-processing and ribosome biogenesis.</text>
</comment>
<reference evidence="9 10" key="1">
    <citation type="submission" date="2021-06" db="EMBL/GenBank/DDBJ databases">
        <title>Genome sequence of Babesia caballi.</title>
        <authorList>
            <person name="Yamagishi J."/>
            <person name="Kidaka T."/>
            <person name="Ochi A."/>
        </authorList>
    </citation>
    <scope>NUCLEOTIDE SEQUENCE [LARGE SCALE GENOMIC DNA]</scope>
    <source>
        <strain evidence="9">USDA-D6B2</strain>
    </source>
</reference>
<name>A0AAV4LPQ0_BABCB</name>
<dbReference type="InterPro" id="IPR057776">
    <property type="entry name" value="UTP23_sensor"/>
</dbReference>
<comment type="similarity">
    <text evidence="6">Belongs to the UTP23/FCF1 family. UTP23 subfamily.</text>
</comment>
<organism evidence="9 10">
    <name type="scientific">Babesia caballi</name>
    <dbReference type="NCBI Taxonomy" id="5871"/>
    <lineage>
        <taxon>Eukaryota</taxon>
        <taxon>Sar</taxon>
        <taxon>Alveolata</taxon>
        <taxon>Apicomplexa</taxon>
        <taxon>Aconoidasida</taxon>
        <taxon>Piroplasmida</taxon>
        <taxon>Babesiidae</taxon>
        <taxon>Babesia</taxon>
    </lineage>
</organism>
<evidence type="ECO:0000256" key="2">
    <source>
        <dbReference type="ARBA" id="ARBA00022517"/>
    </source>
</evidence>
<dbReference type="RefSeq" id="XP_067714311.1">
    <property type="nucleotide sequence ID" value="XM_067858210.1"/>
</dbReference>
<dbReference type="Pfam" id="PF24779">
    <property type="entry name" value="UTP23_sensor"/>
    <property type="match status" value="1"/>
</dbReference>
<keyword evidence="2" id="KW-0690">Ribosome biogenesis</keyword>
<evidence type="ECO:0000313" key="9">
    <source>
        <dbReference type="EMBL" id="GIX62242.1"/>
    </source>
</evidence>
<feature type="compositionally biased region" description="Polar residues" evidence="7">
    <location>
        <begin position="257"/>
        <end position="274"/>
    </location>
</feature>
<evidence type="ECO:0000256" key="5">
    <source>
        <dbReference type="ARBA" id="ARBA00037300"/>
    </source>
</evidence>
<evidence type="ECO:0000256" key="4">
    <source>
        <dbReference type="ARBA" id="ARBA00023242"/>
    </source>
</evidence>
<comment type="caution">
    <text evidence="9">The sequence shown here is derived from an EMBL/GenBank/DDBJ whole genome shotgun (WGS) entry which is preliminary data.</text>
</comment>
<dbReference type="GO" id="GO:0032040">
    <property type="term" value="C:small-subunit processome"/>
    <property type="evidence" value="ECO:0007669"/>
    <property type="project" value="InterPro"/>
</dbReference>
<proteinExistence type="inferred from homology"/>
<feature type="domain" description="UTP23 sensor motif region" evidence="8">
    <location>
        <begin position="202"/>
        <end position="221"/>
    </location>
</feature>
<dbReference type="Pfam" id="PF04900">
    <property type="entry name" value="Fcf1"/>
    <property type="match status" value="1"/>
</dbReference>
<comment type="subcellular location">
    <subcellularLocation>
        <location evidence="1">Nucleus</location>
        <location evidence="1">Nucleolus</location>
    </subcellularLocation>
</comment>
<evidence type="ECO:0000259" key="8">
    <source>
        <dbReference type="Pfam" id="PF24779"/>
    </source>
</evidence>
<dbReference type="GO" id="GO:0006364">
    <property type="term" value="P:rRNA processing"/>
    <property type="evidence" value="ECO:0007669"/>
    <property type="project" value="UniProtKB-KW"/>
</dbReference>
<dbReference type="PANTHER" id="PTHR12416">
    <property type="entry name" value="RRNA-PROCESSING PROTEIN UTP23 HOMOLOG"/>
    <property type="match status" value="1"/>
</dbReference>
<keyword evidence="4" id="KW-0539">Nucleus</keyword>
<dbReference type="SUPFAM" id="SSF88723">
    <property type="entry name" value="PIN domain-like"/>
    <property type="match status" value="1"/>
</dbReference>
<dbReference type="AlphaFoldDB" id="A0AAV4LPQ0"/>
<dbReference type="CDD" id="cd08553">
    <property type="entry name" value="PIN_Fcf1-like"/>
    <property type="match status" value="1"/>
</dbReference>
<evidence type="ECO:0000313" key="10">
    <source>
        <dbReference type="Proteomes" id="UP001497744"/>
    </source>
</evidence>